<accession>A0A7L4YIN7</accession>
<dbReference type="InterPro" id="IPR009293">
    <property type="entry name" value="UPF0478"/>
</dbReference>
<feature type="transmembrane region" description="Helical" evidence="1">
    <location>
        <begin position="6"/>
        <end position="27"/>
    </location>
</feature>
<proteinExistence type="predicted"/>
<sequence length="117" mass="11998">MSGGEIAALIAAGAFLLLVLLLAVPILKLGRTLDETTLAVRKTHEGATPLLSGAVDTVRHVNANLERVDGITTNAESMSQNAAALTSVVASTVGSPLVKVASFTYGVRKAASKRSGR</sequence>
<dbReference type="KEGG" id="eke:EK0264_01190"/>
<keyword evidence="1" id="KW-0812">Transmembrane</keyword>
<dbReference type="RefSeq" id="WP_159542146.1">
    <property type="nucleotide sequence ID" value="NZ_CP047156.1"/>
</dbReference>
<name>A0A7L4YIN7_9ACTN</name>
<dbReference type="Proteomes" id="UP000463857">
    <property type="component" value="Chromosome"/>
</dbReference>
<dbReference type="AlphaFoldDB" id="A0A7L4YIN7"/>
<dbReference type="EMBL" id="CP047156">
    <property type="protein sequence ID" value="QHB99051.1"/>
    <property type="molecule type" value="Genomic_DNA"/>
</dbReference>
<organism evidence="2 3">
    <name type="scientific">Epidermidibacterium keratini</name>
    <dbReference type="NCBI Taxonomy" id="1891644"/>
    <lineage>
        <taxon>Bacteria</taxon>
        <taxon>Bacillati</taxon>
        <taxon>Actinomycetota</taxon>
        <taxon>Actinomycetes</taxon>
        <taxon>Sporichthyales</taxon>
        <taxon>Sporichthyaceae</taxon>
        <taxon>Epidermidibacterium</taxon>
    </lineage>
</organism>
<dbReference type="InParanoid" id="A0A7L4YIN7"/>
<dbReference type="Pfam" id="PF06103">
    <property type="entry name" value="DUF948"/>
    <property type="match status" value="1"/>
</dbReference>
<dbReference type="OrthoDB" id="3237344at2"/>
<keyword evidence="3" id="KW-1185">Reference proteome</keyword>
<keyword evidence="1" id="KW-1133">Transmembrane helix</keyword>
<protein>
    <submittedName>
        <fullName evidence="2">DUF948 domain-containing protein</fullName>
    </submittedName>
</protein>
<evidence type="ECO:0000313" key="2">
    <source>
        <dbReference type="EMBL" id="QHB99051.1"/>
    </source>
</evidence>
<evidence type="ECO:0000256" key="1">
    <source>
        <dbReference type="SAM" id="Phobius"/>
    </source>
</evidence>
<evidence type="ECO:0000313" key="3">
    <source>
        <dbReference type="Proteomes" id="UP000463857"/>
    </source>
</evidence>
<reference evidence="2 3" key="1">
    <citation type="journal article" date="2018" name="Int. J. Syst. Evol. Microbiol.">
        <title>Epidermidibacterium keratini gen. nov., sp. nov., a member of the family Sporichthyaceae, isolated from keratin epidermis.</title>
        <authorList>
            <person name="Lee D.G."/>
            <person name="Trujillo M.E."/>
            <person name="Kang S."/>
            <person name="Nam J.J."/>
            <person name="Kim Y.J."/>
        </authorList>
    </citation>
    <scope>NUCLEOTIDE SEQUENCE [LARGE SCALE GENOMIC DNA]</scope>
    <source>
        <strain evidence="2 3">EPI-7</strain>
    </source>
</reference>
<keyword evidence="1" id="KW-0472">Membrane</keyword>
<gene>
    <name evidence="2" type="ORF">EK0264_01190</name>
</gene>